<dbReference type="Gene3D" id="3.40.50.10330">
    <property type="entry name" value="Probable inorganic polyphosphate/atp-NAD kinase, domain 1"/>
    <property type="match status" value="1"/>
</dbReference>
<gene>
    <name evidence="7" type="ORF">K7432_007436</name>
</gene>
<name>A0ABR2WTB9_9FUNG</name>
<dbReference type="Gene3D" id="2.60.200.30">
    <property type="entry name" value="Probable inorganic polyphosphate/atp-NAD kinase, domain 2"/>
    <property type="match status" value="1"/>
</dbReference>
<evidence type="ECO:0000313" key="7">
    <source>
        <dbReference type="EMBL" id="KAK9764783.1"/>
    </source>
</evidence>
<dbReference type="PROSITE" id="PS51745">
    <property type="entry name" value="PB1"/>
    <property type="match status" value="1"/>
</dbReference>
<comment type="caution">
    <text evidence="7">The sequence shown here is derived from an EMBL/GenBank/DDBJ whole genome shotgun (WGS) entry which is preliminary data.</text>
</comment>
<evidence type="ECO:0000259" key="6">
    <source>
        <dbReference type="PROSITE" id="PS51745"/>
    </source>
</evidence>
<evidence type="ECO:0000313" key="8">
    <source>
        <dbReference type="Proteomes" id="UP001479436"/>
    </source>
</evidence>
<dbReference type="EMBL" id="JASJQH010000367">
    <property type="protein sequence ID" value="KAK9764783.1"/>
    <property type="molecule type" value="Genomic_DNA"/>
</dbReference>
<dbReference type="InterPro" id="IPR053793">
    <property type="entry name" value="PB1-like"/>
</dbReference>
<dbReference type="CDD" id="cd05992">
    <property type="entry name" value="PB1"/>
    <property type="match status" value="1"/>
</dbReference>
<dbReference type="SUPFAM" id="SSF111331">
    <property type="entry name" value="NAD kinase/diacylglycerol kinase-like"/>
    <property type="match status" value="1"/>
</dbReference>
<dbReference type="InterPro" id="IPR002504">
    <property type="entry name" value="NADK"/>
</dbReference>
<reference evidence="7 8" key="1">
    <citation type="submission" date="2023-04" db="EMBL/GenBank/DDBJ databases">
        <title>Genome of Basidiobolus ranarum AG-B5.</title>
        <authorList>
            <person name="Stajich J.E."/>
            <person name="Carter-House D."/>
            <person name="Gryganskyi A."/>
        </authorList>
    </citation>
    <scope>NUCLEOTIDE SEQUENCE [LARGE SCALE GENOMIC DNA]</scope>
    <source>
        <strain evidence="7 8">AG-B5</strain>
    </source>
</reference>
<evidence type="ECO:0000256" key="1">
    <source>
        <dbReference type="ARBA" id="ARBA00010995"/>
    </source>
</evidence>
<keyword evidence="4" id="KW-0521">NADP</keyword>
<keyword evidence="2" id="KW-0808">Transferase</keyword>
<feature type="domain" description="PB1" evidence="6">
    <location>
        <begin position="6"/>
        <end position="88"/>
    </location>
</feature>
<dbReference type="SUPFAM" id="SSF54277">
    <property type="entry name" value="CAD &amp; PB1 domains"/>
    <property type="match status" value="1"/>
</dbReference>
<dbReference type="PANTHER" id="PTHR20275:SF0">
    <property type="entry name" value="NAD KINASE"/>
    <property type="match status" value="1"/>
</dbReference>
<evidence type="ECO:0000256" key="3">
    <source>
        <dbReference type="ARBA" id="ARBA00022777"/>
    </source>
</evidence>
<dbReference type="InterPro" id="IPR016064">
    <property type="entry name" value="NAD/diacylglycerol_kinase_sf"/>
</dbReference>
<evidence type="ECO:0000256" key="5">
    <source>
        <dbReference type="ARBA" id="ARBA00023027"/>
    </source>
</evidence>
<evidence type="ECO:0000256" key="4">
    <source>
        <dbReference type="ARBA" id="ARBA00022857"/>
    </source>
</evidence>
<keyword evidence="3" id="KW-0418">Kinase</keyword>
<accession>A0ABR2WTB9</accession>
<comment type="similarity">
    <text evidence="1">Belongs to the NAD kinase family.</text>
</comment>
<proteinExistence type="inferred from homology"/>
<dbReference type="Pfam" id="PF00564">
    <property type="entry name" value="PB1"/>
    <property type="match status" value="1"/>
</dbReference>
<protein>
    <recommendedName>
        <fullName evidence="6">PB1 domain-containing protein</fullName>
    </recommendedName>
</protein>
<dbReference type="InterPro" id="IPR017437">
    <property type="entry name" value="ATP-NAD_kinase_PpnK-typ_C"/>
</dbReference>
<keyword evidence="5" id="KW-0520">NAD</keyword>
<dbReference type="InterPro" id="IPR000270">
    <property type="entry name" value="PB1_dom"/>
</dbReference>
<keyword evidence="8" id="KW-1185">Reference proteome</keyword>
<dbReference type="HAMAP" id="MF_00361">
    <property type="entry name" value="NAD_kinase"/>
    <property type="match status" value="1"/>
</dbReference>
<sequence>MNKAPQLRIKFSHRGETNFVFVKEEDLSFSLIVKEFQKEYDDFQLTDYKLLWKDAEGDWITITETNDAWKYLKEVVEQGHKRIHIKTRITDAVFLNSSPETSSQNQTCVSSLISKHSRVTYSLSELKSYLVELEIVTNIVIVTKPTPELVKHTKLVAIWLLNKYENLTVYVGDTFKKNPAFNYKTLSSENPTTINRLKFWSQQNFPECVDLAVTLGGDGTVLYTSLLFQGKVPPILSFHLGSLGFLTVFNFGQFQETLTHIIDGNAVHANLRMRIKCTVYKRISNNLFADESVQLNKPVTSTCGLCLNDPDSDIENSCALTKCGVHHVLNELVVDRGANPNMVMLELFVDNIHLTTILADGLVIATATGSTAYSLSAGGSLIHPEMCAILVTQICPHTLTCRPMVIPGYKELRICVPSQARSTVWASFDGHHRVELNRGDSITITASDCPLPSICKDDQSKDWFNGLRRVLNWNERVPQKIFRSDSWDFE</sequence>
<dbReference type="InterPro" id="IPR017438">
    <property type="entry name" value="ATP-NAD_kinase_N"/>
</dbReference>
<evidence type="ECO:0000256" key="2">
    <source>
        <dbReference type="ARBA" id="ARBA00022679"/>
    </source>
</evidence>
<dbReference type="Pfam" id="PF20143">
    <property type="entry name" value="NAD_kinase_C"/>
    <property type="match status" value="1"/>
</dbReference>
<dbReference type="PANTHER" id="PTHR20275">
    <property type="entry name" value="NAD KINASE"/>
    <property type="match status" value="1"/>
</dbReference>
<organism evidence="7 8">
    <name type="scientific">Basidiobolus ranarum</name>
    <dbReference type="NCBI Taxonomy" id="34480"/>
    <lineage>
        <taxon>Eukaryota</taxon>
        <taxon>Fungi</taxon>
        <taxon>Fungi incertae sedis</taxon>
        <taxon>Zoopagomycota</taxon>
        <taxon>Entomophthoromycotina</taxon>
        <taxon>Basidiobolomycetes</taxon>
        <taxon>Basidiobolales</taxon>
        <taxon>Basidiobolaceae</taxon>
        <taxon>Basidiobolus</taxon>
    </lineage>
</organism>
<dbReference type="Proteomes" id="UP001479436">
    <property type="component" value="Unassembled WGS sequence"/>
</dbReference>
<dbReference type="Pfam" id="PF01513">
    <property type="entry name" value="NAD_kinase"/>
    <property type="match status" value="1"/>
</dbReference>